<dbReference type="SMART" id="SM00093">
    <property type="entry name" value="SERPIN"/>
    <property type="match status" value="2"/>
</dbReference>
<gene>
    <name evidence="7" type="ORF">O3M35_003653</name>
</gene>
<evidence type="ECO:0000313" key="7">
    <source>
        <dbReference type="EMBL" id="KAK9499152.1"/>
    </source>
</evidence>
<evidence type="ECO:0000256" key="4">
    <source>
        <dbReference type="SAM" id="MobiDB-lite"/>
    </source>
</evidence>
<keyword evidence="5" id="KW-0732">Signal</keyword>
<keyword evidence="1" id="KW-0646">Protease inhibitor</keyword>
<dbReference type="Gene3D" id="2.30.39.10">
    <property type="entry name" value="Alpha-1-antitrypsin, domain 1"/>
    <property type="match status" value="2"/>
</dbReference>
<feature type="compositionally biased region" description="Polar residues" evidence="4">
    <location>
        <begin position="812"/>
        <end position="829"/>
    </location>
</feature>
<dbReference type="SUPFAM" id="SSF56574">
    <property type="entry name" value="Serpins"/>
    <property type="match status" value="2"/>
</dbReference>
<accession>A0AAW1CRG8</accession>
<comment type="similarity">
    <text evidence="3">Belongs to the serpin family.</text>
</comment>
<keyword evidence="2" id="KW-0722">Serine protease inhibitor</keyword>
<feature type="signal peptide" evidence="5">
    <location>
        <begin position="1"/>
        <end position="21"/>
    </location>
</feature>
<sequence>MGNSILSAVILLLVCLSLSKADEKPLNNVGSIDKTDRFNIFDWELSKAIGATSKENVVLSPISVKLVLAMLYEGARGNTSLQIENALNIMRQAARSTTPQRFSVILKSLLEAPVGNDITIGTKVFVDHEAKPKKEFQKKIEALYNATIENINFKNTVEAVSRINSWAQAVSKGHIQHLLSEADARESTVMLLLNAVYFKGLWQQPFLANATKDDIFHKDDYNVVQVPFMNGLFNLKYIESDELNASLLRLPYVGEKFAMYIILPFDKNGLHDVLAKLNPDKLRALLPTMMPYPVQLHIPKFKFEFATSLAPILQQLGIIDMFSYNADLKDIADSPKDLIVSNVIQKAGIIVNEQGSTAFAATVADLDSKFGGSAVEFKASHPFLFFIEDETTDTVVFVGKVVDPSALGKSQVQAAPAPQVIVVGDGLANRIDQILPASLDQQTFSYFDIDLLKNLHGYETRNWVASPSSIKSVLALIIEAAEGTTLKQLCDLLSLPRTKSQAQSRVRMFHNELKKDSEAKSMKTGTRLLVRKDLQVKAKYKQIASDNYGVNIENGDFSNPAQVAKQINNWVNNLTHGMIPQLVDNGVVNVNSSLLLVNAIYFKGDWKTQFDLSSTHTSCFYTKPDECKKAEFMKTSGLFKYGYVISLGATVVEIPYSDSRYSMVIVLPLERDGLALTVRNLPFNLLFPILEKLPYSDINLIMPKFSIEYYTDLVPIFDKLGASEMCTDRANLEDMIEPNKIKTSVSSFIHKAKIIVNEKGTVAAAATAAIAETLMSRLTIQFKADHPFVFFIRDVHTGFIFEGILSNPVPEDNQQASSGIPAQSRSSFTEPGKSTPAESTAYPRSAMKNRLPNLPNRG</sequence>
<dbReference type="PANTHER" id="PTHR11461">
    <property type="entry name" value="SERINE PROTEASE INHIBITOR, SERPIN"/>
    <property type="match status" value="1"/>
</dbReference>
<dbReference type="InterPro" id="IPR000215">
    <property type="entry name" value="Serpin_fam"/>
</dbReference>
<evidence type="ECO:0000259" key="6">
    <source>
        <dbReference type="SMART" id="SM00093"/>
    </source>
</evidence>
<evidence type="ECO:0000256" key="3">
    <source>
        <dbReference type="RuleBase" id="RU000411"/>
    </source>
</evidence>
<dbReference type="Gene3D" id="3.30.497.10">
    <property type="entry name" value="Antithrombin, subunit I, domain 2"/>
    <property type="match status" value="2"/>
</dbReference>
<evidence type="ECO:0000256" key="1">
    <source>
        <dbReference type="ARBA" id="ARBA00022690"/>
    </source>
</evidence>
<dbReference type="InterPro" id="IPR036186">
    <property type="entry name" value="Serpin_sf"/>
</dbReference>
<feature type="domain" description="Serpin" evidence="6">
    <location>
        <begin position="43"/>
        <end position="404"/>
    </location>
</feature>
<dbReference type="EMBL" id="JAPXFL010000012">
    <property type="protein sequence ID" value="KAK9499152.1"/>
    <property type="molecule type" value="Genomic_DNA"/>
</dbReference>
<feature type="domain" description="Serpin" evidence="6">
    <location>
        <begin position="449"/>
        <end position="808"/>
    </location>
</feature>
<feature type="chain" id="PRO_5043609521" description="Serpin domain-containing protein" evidence="5">
    <location>
        <begin position="22"/>
        <end position="858"/>
    </location>
</feature>
<reference evidence="7 8" key="1">
    <citation type="submission" date="2022-12" db="EMBL/GenBank/DDBJ databases">
        <title>Chromosome-level genome assembly of true bugs.</title>
        <authorList>
            <person name="Ma L."/>
            <person name="Li H."/>
        </authorList>
    </citation>
    <scope>NUCLEOTIDE SEQUENCE [LARGE SCALE GENOMIC DNA]</scope>
    <source>
        <strain evidence="7">Lab_2022b</strain>
    </source>
</reference>
<name>A0AAW1CRG8_9HEMI</name>
<keyword evidence="8" id="KW-1185">Reference proteome</keyword>
<dbReference type="GO" id="GO:0005615">
    <property type="term" value="C:extracellular space"/>
    <property type="evidence" value="ECO:0007669"/>
    <property type="project" value="InterPro"/>
</dbReference>
<comment type="caution">
    <text evidence="7">The sequence shown here is derived from an EMBL/GenBank/DDBJ whole genome shotgun (WGS) entry which is preliminary data.</text>
</comment>
<protein>
    <recommendedName>
        <fullName evidence="6">Serpin domain-containing protein</fullName>
    </recommendedName>
</protein>
<evidence type="ECO:0000313" key="8">
    <source>
        <dbReference type="Proteomes" id="UP001461498"/>
    </source>
</evidence>
<dbReference type="AlphaFoldDB" id="A0AAW1CRG8"/>
<evidence type="ECO:0000256" key="2">
    <source>
        <dbReference type="ARBA" id="ARBA00022900"/>
    </source>
</evidence>
<dbReference type="PANTHER" id="PTHR11461:SF357">
    <property type="entry name" value="SERINE PROTEASE INHIBITOR 27A"/>
    <property type="match status" value="1"/>
</dbReference>
<organism evidence="7 8">
    <name type="scientific">Rhynocoris fuscipes</name>
    <dbReference type="NCBI Taxonomy" id="488301"/>
    <lineage>
        <taxon>Eukaryota</taxon>
        <taxon>Metazoa</taxon>
        <taxon>Ecdysozoa</taxon>
        <taxon>Arthropoda</taxon>
        <taxon>Hexapoda</taxon>
        <taxon>Insecta</taxon>
        <taxon>Pterygota</taxon>
        <taxon>Neoptera</taxon>
        <taxon>Paraneoptera</taxon>
        <taxon>Hemiptera</taxon>
        <taxon>Heteroptera</taxon>
        <taxon>Panheteroptera</taxon>
        <taxon>Cimicomorpha</taxon>
        <taxon>Reduviidae</taxon>
        <taxon>Harpactorinae</taxon>
        <taxon>Harpactorini</taxon>
        <taxon>Rhynocoris</taxon>
    </lineage>
</organism>
<dbReference type="Pfam" id="PF00079">
    <property type="entry name" value="Serpin"/>
    <property type="match status" value="2"/>
</dbReference>
<feature type="region of interest" description="Disordered" evidence="4">
    <location>
        <begin position="811"/>
        <end position="858"/>
    </location>
</feature>
<dbReference type="InterPro" id="IPR023796">
    <property type="entry name" value="Serpin_dom"/>
</dbReference>
<evidence type="ECO:0000256" key="5">
    <source>
        <dbReference type="SAM" id="SignalP"/>
    </source>
</evidence>
<proteinExistence type="inferred from homology"/>
<dbReference type="Proteomes" id="UP001461498">
    <property type="component" value="Unassembled WGS sequence"/>
</dbReference>
<dbReference type="InterPro" id="IPR042178">
    <property type="entry name" value="Serpin_sf_1"/>
</dbReference>
<dbReference type="GO" id="GO:0004867">
    <property type="term" value="F:serine-type endopeptidase inhibitor activity"/>
    <property type="evidence" value="ECO:0007669"/>
    <property type="project" value="UniProtKB-KW"/>
</dbReference>
<dbReference type="InterPro" id="IPR042185">
    <property type="entry name" value="Serpin_sf_2"/>
</dbReference>